<dbReference type="Gene3D" id="3.30.2400.10">
    <property type="entry name" value="Major capsid protein gp5"/>
    <property type="match status" value="1"/>
</dbReference>
<comment type="caution">
    <text evidence="3">The sequence shown here is derived from an EMBL/GenBank/DDBJ whole genome shotgun (WGS) entry which is preliminary data.</text>
</comment>
<evidence type="ECO:0000313" key="4">
    <source>
        <dbReference type="Proteomes" id="UP000886748"/>
    </source>
</evidence>
<dbReference type="InterPro" id="IPR054612">
    <property type="entry name" value="Phage_capsid-like_C"/>
</dbReference>
<dbReference type="AlphaFoldDB" id="A0A9D1SR98"/>
<accession>A0A9D1SR98</accession>
<protein>
    <submittedName>
        <fullName evidence="3">Phage major capsid protein</fullName>
    </submittedName>
</protein>
<dbReference type="EMBL" id="DVOD01000029">
    <property type="protein sequence ID" value="HIU92274.1"/>
    <property type="molecule type" value="Genomic_DNA"/>
</dbReference>
<dbReference type="InterPro" id="IPR024455">
    <property type="entry name" value="Phage_capsid"/>
</dbReference>
<evidence type="ECO:0000259" key="2">
    <source>
        <dbReference type="Pfam" id="PF05065"/>
    </source>
</evidence>
<proteinExistence type="predicted"/>
<name>A0A9D1SR98_9CLOT</name>
<dbReference type="Proteomes" id="UP000886748">
    <property type="component" value="Unassembled WGS sequence"/>
</dbReference>
<evidence type="ECO:0000313" key="3">
    <source>
        <dbReference type="EMBL" id="HIU92274.1"/>
    </source>
</evidence>
<reference evidence="3" key="1">
    <citation type="submission" date="2020-10" db="EMBL/GenBank/DDBJ databases">
        <authorList>
            <person name="Gilroy R."/>
        </authorList>
    </citation>
    <scope>NUCLEOTIDE SEQUENCE</scope>
    <source>
        <strain evidence="3">CHK154-7741</strain>
    </source>
</reference>
<gene>
    <name evidence="3" type="ORF">IAD26_03965</name>
</gene>
<feature type="domain" description="Phage capsid-like C-terminal" evidence="2">
    <location>
        <begin position="15"/>
        <end position="295"/>
    </location>
</feature>
<organism evidence="3 4">
    <name type="scientific">Candidatus Limenecus avicola</name>
    <dbReference type="NCBI Taxonomy" id="2840847"/>
    <lineage>
        <taxon>Bacteria</taxon>
        <taxon>Bacillati</taxon>
        <taxon>Bacillota</taxon>
        <taxon>Clostridia</taxon>
        <taxon>Eubacteriales</taxon>
        <taxon>Clostridiaceae</taxon>
        <taxon>Clostridiaceae incertae sedis</taxon>
        <taxon>Candidatus Limenecus</taxon>
    </lineage>
</organism>
<dbReference type="Pfam" id="PF05065">
    <property type="entry name" value="Phage_capsid"/>
    <property type="match status" value="1"/>
</dbReference>
<dbReference type="NCBIfam" id="TIGR01554">
    <property type="entry name" value="major_cap_HK97"/>
    <property type="match status" value="1"/>
</dbReference>
<dbReference type="Gene3D" id="3.30.2320.10">
    <property type="entry name" value="hypothetical protein PF0899 domain"/>
    <property type="match status" value="1"/>
</dbReference>
<evidence type="ECO:0000256" key="1">
    <source>
        <dbReference type="ARBA" id="ARBA00004328"/>
    </source>
</evidence>
<reference evidence="3" key="2">
    <citation type="journal article" date="2021" name="PeerJ">
        <title>Extensive microbial diversity within the chicken gut microbiome revealed by metagenomics and culture.</title>
        <authorList>
            <person name="Gilroy R."/>
            <person name="Ravi A."/>
            <person name="Getino M."/>
            <person name="Pursley I."/>
            <person name="Horton D.L."/>
            <person name="Alikhan N.F."/>
            <person name="Baker D."/>
            <person name="Gharbi K."/>
            <person name="Hall N."/>
            <person name="Watson M."/>
            <person name="Adriaenssens E.M."/>
            <person name="Foster-Nyarko E."/>
            <person name="Jarju S."/>
            <person name="Secka A."/>
            <person name="Antonio M."/>
            <person name="Oren A."/>
            <person name="Chaudhuri R.R."/>
            <person name="La Ragione R."/>
            <person name="Hildebrand F."/>
            <person name="Pallen M.J."/>
        </authorList>
    </citation>
    <scope>NUCLEOTIDE SEQUENCE</scope>
    <source>
        <strain evidence="3">CHK154-7741</strain>
    </source>
</reference>
<sequence length="318" mass="35004">MATDVNIISRTNADALIPIEYSREIIQNVPQRSKLLPLMRRLPNMSAKQRVLPVLSALPSAYFLNGDTDQKKTTNSEWDKITLTAEELAVIVPIPESVLDDSSYDIWGELRPQIEEAFGVAIDAAILNGTNKPTSWPEAIVPAAIAAENKIEIGTNTDLASDIIGLNGLMDLVESDGYRVNGFFADGTMEARLRDLRDKNNQLLYMPSLTSSVPSTMIGRPIEYDNQGVFDATKALMVAGDFTKAVYSLRQDMTYKVLDQAIIQNTDGTIAYNLAQQDMVALRCVMKLAVQIANPITRKNATSSTRYPFAVLQPKATT</sequence>
<dbReference type="SUPFAM" id="SSF56563">
    <property type="entry name" value="Major capsid protein gp5"/>
    <property type="match status" value="1"/>
</dbReference>
<comment type="subcellular location">
    <subcellularLocation>
        <location evidence="1">Virion</location>
    </subcellularLocation>
</comment>